<keyword evidence="2" id="KW-1185">Reference proteome</keyword>
<evidence type="ECO:0000313" key="1">
    <source>
        <dbReference type="EMBL" id="MFD1871003.1"/>
    </source>
</evidence>
<dbReference type="Proteomes" id="UP001597197">
    <property type="component" value="Unassembled WGS sequence"/>
</dbReference>
<gene>
    <name evidence="1" type="ORF">ACFSDX_01085</name>
</gene>
<comment type="caution">
    <text evidence="1">The sequence shown here is derived from an EMBL/GenBank/DDBJ whole genome shotgun (WGS) entry which is preliminary data.</text>
</comment>
<evidence type="ECO:0000313" key="2">
    <source>
        <dbReference type="Proteomes" id="UP001597197"/>
    </source>
</evidence>
<proteinExistence type="predicted"/>
<dbReference type="RefSeq" id="WP_382311264.1">
    <property type="nucleotide sequence ID" value="NZ_JBHUFD010000001.1"/>
</dbReference>
<protein>
    <recommendedName>
        <fullName evidence="3">Roadblock/LAMTOR2 domain-containing protein</fullName>
    </recommendedName>
</protein>
<accession>A0ABW4QN94</accession>
<organism evidence="1 2">
    <name type="scientific">Hymenobacter bucti</name>
    <dbReference type="NCBI Taxonomy" id="1844114"/>
    <lineage>
        <taxon>Bacteria</taxon>
        <taxon>Pseudomonadati</taxon>
        <taxon>Bacteroidota</taxon>
        <taxon>Cytophagia</taxon>
        <taxon>Cytophagales</taxon>
        <taxon>Hymenobacteraceae</taxon>
        <taxon>Hymenobacter</taxon>
    </lineage>
</organism>
<dbReference type="EMBL" id="JBHUFD010000001">
    <property type="protein sequence ID" value="MFD1871003.1"/>
    <property type="molecule type" value="Genomic_DNA"/>
</dbReference>
<sequence>MNLPFLRHLPGMGQRPLFKVVATAGATTTGAENSLRYLLAELPELLMAAVIATGSGEVLASYTTQPQLWPKGAAPFWSAALQQLQASQAAQNQEAEQVEEVLLTLPSQLHLLRLAPTGQYLLCLAIARADTNLALAREIMRQAIALLNDRF</sequence>
<evidence type="ECO:0008006" key="3">
    <source>
        <dbReference type="Google" id="ProtNLM"/>
    </source>
</evidence>
<name>A0ABW4QN94_9BACT</name>
<reference evidence="2" key="1">
    <citation type="journal article" date="2019" name="Int. J. Syst. Evol. Microbiol.">
        <title>The Global Catalogue of Microorganisms (GCM) 10K type strain sequencing project: providing services to taxonomists for standard genome sequencing and annotation.</title>
        <authorList>
            <consortium name="The Broad Institute Genomics Platform"/>
            <consortium name="The Broad Institute Genome Sequencing Center for Infectious Disease"/>
            <person name="Wu L."/>
            <person name="Ma J."/>
        </authorList>
    </citation>
    <scope>NUCLEOTIDE SEQUENCE [LARGE SCALE GENOMIC DNA]</scope>
    <source>
        <strain evidence="2">CGMCC 1.15795</strain>
    </source>
</reference>
<dbReference type="Gene3D" id="3.30.450.30">
    <property type="entry name" value="Dynein light chain 2a, cytoplasmic"/>
    <property type="match status" value="1"/>
</dbReference>